<dbReference type="Gene3D" id="3.90.1530.10">
    <property type="entry name" value="Conserved hypothetical protein from pyrococcus furiosus pfu- 392566-001, ParB domain"/>
    <property type="match status" value="1"/>
</dbReference>
<dbReference type="SMART" id="SM00470">
    <property type="entry name" value="ParB"/>
    <property type="match status" value="1"/>
</dbReference>
<dbReference type="EMBL" id="BAABAT010000078">
    <property type="protein sequence ID" value="GAA4263725.1"/>
    <property type="molecule type" value="Genomic_DNA"/>
</dbReference>
<dbReference type="CDD" id="cd16387">
    <property type="entry name" value="ParB_N_Srx"/>
    <property type="match status" value="1"/>
</dbReference>
<evidence type="ECO:0000313" key="2">
    <source>
        <dbReference type="EMBL" id="GAA4263725.1"/>
    </source>
</evidence>
<name>A0ABP8DUM6_9ACTN</name>
<dbReference type="InterPro" id="IPR003115">
    <property type="entry name" value="ParB_N"/>
</dbReference>
<comment type="caution">
    <text evidence="2">The sequence shown here is derived from an EMBL/GenBank/DDBJ whole genome shotgun (WGS) entry which is preliminary data.</text>
</comment>
<dbReference type="SUPFAM" id="SSF110849">
    <property type="entry name" value="ParB/Sulfiredoxin"/>
    <property type="match status" value="1"/>
</dbReference>
<evidence type="ECO:0000313" key="3">
    <source>
        <dbReference type="Proteomes" id="UP001500620"/>
    </source>
</evidence>
<dbReference type="Proteomes" id="UP001500620">
    <property type="component" value="Unassembled WGS sequence"/>
</dbReference>
<protein>
    <submittedName>
        <fullName evidence="2">ParB N-terminal domain-containing protein</fullName>
    </submittedName>
</protein>
<keyword evidence="3" id="KW-1185">Reference proteome</keyword>
<feature type="domain" description="ParB-like N-terminal" evidence="1">
    <location>
        <begin position="17"/>
        <end position="101"/>
    </location>
</feature>
<proteinExistence type="predicted"/>
<dbReference type="InterPro" id="IPR036086">
    <property type="entry name" value="ParB/Sulfiredoxin_sf"/>
</dbReference>
<dbReference type="RefSeq" id="WP_345143618.1">
    <property type="nucleotide sequence ID" value="NZ_BAABAT010000078.1"/>
</dbReference>
<accession>A0ABP8DUM6</accession>
<gene>
    <name evidence="2" type="ORF">GCM10022255_110870</name>
</gene>
<reference evidence="3" key="1">
    <citation type="journal article" date="2019" name="Int. J. Syst. Evol. Microbiol.">
        <title>The Global Catalogue of Microorganisms (GCM) 10K type strain sequencing project: providing services to taxonomists for standard genome sequencing and annotation.</title>
        <authorList>
            <consortium name="The Broad Institute Genomics Platform"/>
            <consortium name="The Broad Institute Genome Sequencing Center for Infectious Disease"/>
            <person name="Wu L."/>
            <person name="Ma J."/>
        </authorList>
    </citation>
    <scope>NUCLEOTIDE SEQUENCE [LARGE SCALE GENOMIC DNA]</scope>
    <source>
        <strain evidence="3">JCM 17441</strain>
    </source>
</reference>
<evidence type="ECO:0000259" key="1">
    <source>
        <dbReference type="SMART" id="SM00470"/>
    </source>
</evidence>
<organism evidence="2 3">
    <name type="scientific">Dactylosporangium darangshiense</name>
    <dbReference type="NCBI Taxonomy" id="579108"/>
    <lineage>
        <taxon>Bacteria</taxon>
        <taxon>Bacillati</taxon>
        <taxon>Actinomycetota</taxon>
        <taxon>Actinomycetes</taxon>
        <taxon>Micromonosporales</taxon>
        <taxon>Micromonosporaceae</taxon>
        <taxon>Dactylosporangium</taxon>
    </lineage>
</organism>
<sequence length="326" mass="36406">MQHDPAISSLTASEDIERVALEALRPADSPRLSGEDEEHIRVLAESGAGLPPIIVHRGNMRIIDGMHRIGAARLRGDETIEVRYFDGTPQEAFVLAVRSNIAHGRPLSLQDRMLAAERIINENPAWSNRSIAEVAGLGANTIGNIRRRVEATNDAARGTQARVGRDGRRRPVDNVKGRLRAAEIIRSEPDAPLRAVARRAGVSPTTAQDVRNRLRRGEEPVPVRQLADAAPVRCRSLRRQHAAPRRSGIEEALRGLQRDPALRFNESGRTLVRWLMARAVRFEDWQEVSGEVPTHCTYILAEVARRVATEWQYIAEELQNQTRQMA</sequence>